<dbReference type="InterPro" id="IPR025573">
    <property type="entry name" value="YwpF"/>
</dbReference>
<accession>A0ABX4EAI0</accession>
<dbReference type="Proteomes" id="UP000215545">
    <property type="component" value="Unassembled WGS sequence"/>
</dbReference>
<gene>
    <name evidence="1" type="ORF">B1B05_04375</name>
</gene>
<evidence type="ECO:0000313" key="2">
    <source>
        <dbReference type="Proteomes" id="UP000215545"/>
    </source>
</evidence>
<organism evidence="1 2">
    <name type="scientific">Domibacillus enclensis</name>
    <dbReference type="NCBI Taxonomy" id="1017273"/>
    <lineage>
        <taxon>Bacteria</taxon>
        <taxon>Bacillati</taxon>
        <taxon>Bacillota</taxon>
        <taxon>Bacilli</taxon>
        <taxon>Bacillales</taxon>
        <taxon>Bacillaceae</taxon>
        <taxon>Domibacillus</taxon>
    </lineage>
</organism>
<proteinExistence type="predicted"/>
<evidence type="ECO:0000313" key="1">
    <source>
        <dbReference type="EMBL" id="OXS79019.1"/>
    </source>
</evidence>
<evidence type="ECO:0008006" key="3">
    <source>
        <dbReference type="Google" id="ProtNLM"/>
    </source>
</evidence>
<reference evidence="2" key="1">
    <citation type="submission" date="2017-03" db="EMBL/GenBank/DDBJ databases">
        <title>Bacillus sp. V-88(T) DSM27956, whole genome shotgun sequencing project.</title>
        <authorList>
            <person name="Dastager S.G."/>
            <person name="Neurgaonkar P.S."/>
            <person name="Dharne M.S."/>
        </authorList>
    </citation>
    <scope>NUCLEOTIDE SEQUENCE [LARGE SCALE GENOMIC DNA]</scope>
    <source>
        <strain evidence="2">DSM 25145</strain>
    </source>
</reference>
<keyword evidence="2" id="KW-1185">Reference proteome</keyword>
<comment type="caution">
    <text evidence="1">The sequence shown here is derived from an EMBL/GenBank/DDBJ whole genome shotgun (WGS) entry which is preliminary data.</text>
</comment>
<dbReference type="EMBL" id="MWSK01000002">
    <property type="protein sequence ID" value="OXS79019.1"/>
    <property type="molecule type" value="Genomic_DNA"/>
</dbReference>
<protein>
    <recommendedName>
        <fullName evidence="3">YwpF-like protein</fullName>
    </recommendedName>
</protein>
<dbReference type="Pfam" id="PF14183">
    <property type="entry name" value="YwpF"/>
    <property type="match status" value="1"/>
</dbReference>
<name>A0ABX4EAI0_9BACI</name>
<sequence>MNRFQDKDVSCLKTFKVAAFFLEKQGELLPIPIQDGLIINREDEQQSWLIELFLDEKEEQSIRPFEGKEQVQARVAITHRGNDPALFDVAIRSFQPLEKGVSVLLDAQLRQMRNKYAKQVLHSLVEQGLEGDELLDTFARVLRKRPNVPAQSEKK</sequence>